<evidence type="ECO:0000256" key="3">
    <source>
        <dbReference type="ARBA" id="ARBA00022559"/>
    </source>
</evidence>
<feature type="domain" description="Dyp-type peroxidase N-terminal" evidence="14">
    <location>
        <begin position="67"/>
        <end position="218"/>
    </location>
</feature>
<keyword evidence="17" id="KW-1185">Reference proteome</keyword>
<evidence type="ECO:0000256" key="5">
    <source>
        <dbReference type="ARBA" id="ARBA00022723"/>
    </source>
</evidence>
<dbReference type="InterPro" id="IPR006311">
    <property type="entry name" value="TAT_signal"/>
</dbReference>
<evidence type="ECO:0000256" key="11">
    <source>
        <dbReference type="ARBA" id="ARBA00033775"/>
    </source>
</evidence>
<accession>A0ABU0JEH9</accession>
<evidence type="ECO:0000256" key="9">
    <source>
        <dbReference type="ARBA" id="ARBA00023239"/>
    </source>
</evidence>
<dbReference type="InterPro" id="IPR006314">
    <property type="entry name" value="Dyp_peroxidase"/>
</dbReference>
<dbReference type="EMBL" id="JAUSVX010000013">
    <property type="protein sequence ID" value="MDQ0472684.1"/>
    <property type="molecule type" value="Genomic_DNA"/>
</dbReference>
<evidence type="ECO:0000256" key="1">
    <source>
        <dbReference type="ARBA" id="ARBA00004196"/>
    </source>
</evidence>
<dbReference type="NCBIfam" id="TIGR01413">
    <property type="entry name" value="Dyp_perox_fam"/>
    <property type="match status" value="1"/>
</dbReference>
<evidence type="ECO:0000259" key="15">
    <source>
        <dbReference type="Pfam" id="PF20628"/>
    </source>
</evidence>
<evidence type="ECO:0000256" key="7">
    <source>
        <dbReference type="ARBA" id="ARBA00023002"/>
    </source>
</evidence>
<evidence type="ECO:0000256" key="4">
    <source>
        <dbReference type="ARBA" id="ARBA00022617"/>
    </source>
</evidence>
<dbReference type="GO" id="GO:0004601">
    <property type="term" value="F:peroxidase activity"/>
    <property type="evidence" value="ECO:0007669"/>
    <property type="project" value="UniProtKB-KW"/>
</dbReference>
<dbReference type="PROSITE" id="PS51318">
    <property type="entry name" value="TAT"/>
    <property type="match status" value="1"/>
</dbReference>
<comment type="function">
    <text evidence="13">Involved in the recovery of exogenous heme iron. Extracts iron from heme while preserving the protoporphyrin ring intact.</text>
</comment>
<organism evidence="16 17">
    <name type="scientific">Labrys wisconsinensis</name>
    <dbReference type="NCBI Taxonomy" id="425677"/>
    <lineage>
        <taxon>Bacteria</taxon>
        <taxon>Pseudomonadati</taxon>
        <taxon>Pseudomonadota</taxon>
        <taxon>Alphaproteobacteria</taxon>
        <taxon>Hyphomicrobiales</taxon>
        <taxon>Xanthobacteraceae</taxon>
        <taxon>Labrys</taxon>
    </lineage>
</organism>
<dbReference type="InterPro" id="IPR006313">
    <property type="entry name" value="EfeB/EfeN"/>
</dbReference>
<dbReference type="Pfam" id="PF20628">
    <property type="entry name" value="Dyp_perox_C"/>
    <property type="match status" value="1"/>
</dbReference>
<dbReference type="Proteomes" id="UP001242480">
    <property type="component" value="Unassembled WGS sequence"/>
</dbReference>
<keyword evidence="6" id="KW-0732">Signal</keyword>
<evidence type="ECO:0000256" key="8">
    <source>
        <dbReference type="ARBA" id="ARBA00023004"/>
    </source>
</evidence>
<keyword evidence="4 13" id="KW-0349">Heme</keyword>
<dbReference type="EC" id="1.11.1.-" evidence="13"/>
<evidence type="ECO:0000256" key="6">
    <source>
        <dbReference type="ARBA" id="ARBA00022729"/>
    </source>
</evidence>
<evidence type="ECO:0000256" key="13">
    <source>
        <dbReference type="RuleBase" id="RU365017"/>
    </source>
</evidence>
<comment type="subcellular location">
    <subcellularLocation>
        <location evidence="1">Cell envelope</location>
    </subcellularLocation>
</comment>
<protein>
    <recommendedName>
        <fullName evidence="10 13">Deferrochelatase</fullName>
        <ecNumber evidence="13">1.11.1.-</ecNumber>
    </recommendedName>
    <alternativeName>
        <fullName evidence="11 13">Peroxidase EfeB</fullName>
    </alternativeName>
</protein>
<comment type="catalytic activity">
    <reaction evidence="12">
        <text>heme b + 2 H(+) = protoporphyrin IX + Fe(2+)</text>
        <dbReference type="Rhea" id="RHEA:22584"/>
        <dbReference type="ChEBI" id="CHEBI:15378"/>
        <dbReference type="ChEBI" id="CHEBI:29033"/>
        <dbReference type="ChEBI" id="CHEBI:57306"/>
        <dbReference type="ChEBI" id="CHEBI:60344"/>
        <dbReference type="EC" id="4.98.1.1"/>
    </reaction>
    <physiologicalReaction direction="left-to-right" evidence="12">
        <dbReference type="Rhea" id="RHEA:22585"/>
    </physiologicalReaction>
</comment>
<sequence>MTTSDTPRRPEEPRDPARRSLLRGLAAGGAALGTLPAGPLLAQSMQEPTGRTAAMAQQRQGFYGFHQAGVVTPAPAAGLLAAFDVLATGRGDLARMFRVLTERIAFLMAGGTPPAIDPKFPPPDSGILGPVVVPDDLTVTAAVGASLFDGRFGLAPVRPKRLTPMAQFPNDALDPASCHGDLLLQFCANTPEAAIHALRDVVKNTPDLLSLRWKIDGFLPAAAMTSGRKETTRNLLGFKDGTANPDPADAALMDRIVWVRPGADEPAWAVGGTYQVVRIIRNFVERWDRTPLQEQQSIIGRVKATGAPLGLTGERDDPAYAGDPEGARIRLDAHIRLANPRTADTARSLILRRPYNYSRGITRSGQLDMGLLFICFQSDLEAGFVAIQNRLNNEPLEEYIKPTGGGYFFTLPGVAEPGGHLGQDMLASA</sequence>
<evidence type="ECO:0000313" key="17">
    <source>
        <dbReference type="Proteomes" id="UP001242480"/>
    </source>
</evidence>
<evidence type="ECO:0000256" key="2">
    <source>
        <dbReference type="ARBA" id="ARBA00005365"/>
    </source>
</evidence>
<gene>
    <name evidence="16" type="ORF">QO011_005714</name>
</gene>
<keyword evidence="9" id="KW-0456">Lyase</keyword>
<evidence type="ECO:0000256" key="12">
    <source>
        <dbReference type="ARBA" id="ARBA00048856"/>
    </source>
</evidence>
<dbReference type="PROSITE" id="PS51404">
    <property type="entry name" value="DYP_PEROXIDASE"/>
    <property type="match status" value="1"/>
</dbReference>
<dbReference type="NCBIfam" id="TIGR01412">
    <property type="entry name" value="tat_substr_1"/>
    <property type="match status" value="1"/>
</dbReference>
<evidence type="ECO:0000259" key="14">
    <source>
        <dbReference type="Pfam" id="PF04261"/>
    </source>
</evidence>
<feature type="domain" description="Dyp-type peroxidase C-terminal" evidence="15">
    <location>
        <begin position="231"/>
        <end position="414"/>
    </location>
</feature>
<comment type="similarity">
    <text evidence="2">Belongs to the DyP-type peroxidase family. EfeB subfamily.</text>
</comment>
<dbReference type="PANTHER" id="PTHR30521:SF4">
    <property type="entry name" value="DEFERROCHELATASE"/>
    <property type="match status" value="1"/>
</dbReference>
<dbReference type="InterPro" id="IPR011008">
    <property type="entry name" value="Dimeric_a/b-barrel"/>
</dbReference>
<comment type="caution">
    <text evidence="16">The sequence shown here is derived from an EMBL/GenBank/DDBJ whole genome shotgun (WGS) entry which is preliminary data.</text>
</comment>
<keyword evidence="8 13" id="KW-0408">Iron</keyword>
<dbReference type="InterPro" id="IPR048328">
    <property type="entry name" value="Dyp_perox_C"/>
</dbReference>
<dbReference type="Pfam" id="PF04261">
    <property type="entry name" value="Dyp_perox_N"/>
    <property type="match status" value="1"/>
</dbReference>
<keyword evidence="3 13" id="KW-0575">Peroxidase</keyword>
<evidence type="ECO:0000256" key="10">
    <source>
        <dbReference type="ARBA" id="ARBA00033771"/>
    </source>
</evidence>
<keyword evidence="5 13" id="KW-0479">Metal-binding</keyword>
<dbReference type="InterPro" id="IPR048327">
    <property type="entry name" value="Dyp_perox_N"/>
</dbReference>
<keyword evidence="7 13" id="KW-0560">Oxidoreductase</keyword>
<proteinExistence type="inferred from homology"/>
<dbReference type="RefSeq" id="WP_307279858.1">
    <property type="nucleotide sequence ID" value="NZ_JAUSVX010000013.1"/>
</dbReference>
<dbReference type="PANTHER" id="PTHR30521">
    <property type="entry name" value="DEFERROCHELATASE/PEROXIDASE"/>
    <property type="match status" value="1"/>
</dbReference>
<name>A0ABU0JEH9_9HYPH</name>
<reference evidence="16 17" key="1">
    <citation type="submission" date="2023-07" db="EMBL/GenBank/DDBJ databases">
        <title>Genomic Encyclopedia of Type Strains, Phase IV (KMG-IV): sequencing the most valuable type-strain genomes for metagenomic binning, comparative biology and taxonomic classification.</title>
        <authorList>
            <person name="Goeker M."/>
        </authorList>
    </citation>
    <scope>NUCLEOTIDE SEQUENCE [LARGE SCALE GENOMIC DNA]</scope>
    <source>
        <strain evidence="16 17">DSM 19619</strain>
    </source>
</reference>
<dbReference type="SUPFAM" id="SSF54909">
    <property type="entry name" value="Dimeric alpha+beta barrel"/>
    <property type="match status" value="1"/>
</dbReference>
<comment type="cofactor">
    <cofactor evidence="13">
        <name>heme b</name>
        <dbReference type="ChEBI" id="CHEBI:60344"/>
    </cofactor>
    <text evidence="13">Binds 1 heme b (iron(II)-protoporphyrin IX) group non-covalently per subunit.</text>
</comment>
<evidence type="ECO:0000313" key="16">
    <source>
        <dbReference type="EMBL" id="MDQ0472684.1"/>
    </source>
</evidence>